<comment type="caution">
    <text evidence="3">The sequence shown here is derived from an EMBL/GenBank/DDBJ whole genome shotgun (WGS) entry which is preliminary data.</text>
</comment>
<name>A0ABV6RGN4_9MICO</name>
<evidence type="ECO:0000259" key="2">
    <source>
        <dbReference type="Pfam" id="PF01551"/>
    </source>
</evidence>
<dbReference type="RefSeq" id="WP_376983209.1">
    <property type="nucleotide sequence ID" value="NZ_JBHLSV010000044.1"/>
</dbReference>
<dbReference type="InterPro" id="IPR016047">
    <property type="entry name" value="M23ase_b-sheet_dom"/>
</dbReference>
<accession>A0ABV6RGN4</accession>
<dbReference type="InterPro" id="IPR011055">
    <property type="entry name" value="Dup_hybrid_motif"/>
</dbReference>
<dbReference type="Gene3D" id="2.70.70.10">
    <property type="entry name" value="Glucose Permease (Domain IIA)"/>
    <property type="match status" value="1"/>
</dbReference>
<keyword evidence="3" id="KW-0378">Hydrolase</keyword>
<feature type="non-terminal residue" evidence="3">
    <location>
        <position position="199"/>
    </location>
</feature>
<evidence type="ECO:0000256" key="1">
    <source>
        <dbReference type="ARBA" id="ARBA00022729"/>
    </source>
</evidence>
<dbReference type="GO" id="GO:0016787">
    <property type="term" value="F:hydrolase activity"/>
    <property type="evidence" value="ECO:0007669"/>
    <property type="project" value="UniProtKB-KW"/>
</dbReference>
<dbReference type="InterPro" id="IPR050570">
    <property type="entry name" value="Cell_wall_metabolism_enzyme"/>
</dbReference>
<proteinExistence type="predicted"/>
<dbReference type="CDD" id="cd12797">
    <property type="entry name" value="M23_peptidase"/>
    <property type="match status" value="1"/>
</dbReference>
<dbReference type="Proteomes" id="UP001589793">
    <property type="component" value="Unassembled WGS sequence"/>
</dbReference>
<organism evidence="3 4">
    <name type="scientific">Brachybacterium hainanense</name>
    <dbReference type="NCBI Taxonomy" id="1541174"/>
    <lineage>
        <taxon>Bacteria</taxon>
        <taxon>Bacillati</taxon>
        <taxon>Actinomycetota</taxon>
        <taxon>Actinomycetes</taxon>
        <taxon>Micrococcales</taxon>
        <taxon>Dermabacteraceae</taxon>
        <taxon>Brachybacterium</taxon>
    </lineage>
</organism>
<dbReference type="PANTHER" id="PTHR21666:SF289">
    <property type="entry name" value="L-ALA--D-GLU ENDOPEPTIDASE"/>
    <property type="match status" value="1"/>
</dbReference>
<keyword evidence="4" id="KW-1185">Reference proteome</keyword>
<dbReference type="Pfam" id="PF01551">
    <property type="entry name" value="Peptidase_M23"/>
    <property type="match status" value="1"/>
</dbReference>
<evidence type="ECO:0000313" key="3">
    <source>
        <dbReference type="EMBL" id="MFC0676161.1"/>
    </source>
</evidence>
<feature type="domain" description="M23ase beta-sheet core" evidence="2">
    <location>
        <begin position="70"/>
        <end position="159"/>
    </location>
</feature>
<dbReference type="PANTHER" id="PTHR21666">
    <property type="entry name" value="PEPTIDASE-RELATED"/>
    <property type="match status" value="1"/>
</dbReference>
<keyword evidence="1" id="KW-0732">Signal</keyword>
<gene>
    <name evidence="3" type="ORF">ACFFF6_19610</name>
</gene>
<dbReference type="SUPFAM" id="SSF51261">
    <property type="entry name" value="Duplicated hybrid motif"/>
    <property type="match status" value="1"/>
</dbReference>
<evidence type="ECO:0000313" key="4">
    <source>
        <dbReference type="Proteomes" id="UP001589793"/>
    </source>
</evidence>
<dbReference type="EMBL" id="JBHLSV010000044">
    <property type="protein sequence ID" value="MFC0676161.1"/>
    <property type="molecule type" value="Genomic_DNA"/>
</dbReference>
<reference evidence="3 4" key="1">
    <citation type="submission" date="2024-09" db="EMBL/GenBank/DDBJ databases">
        <authorList>
            <person name="Sun Q."/>
            <person name="Mori K."/>
        </authorList>
    </citation>
    <scope>NUCLEOTIDE SEQUENCE [LARGE SCALE GENOMIC DNA]</scope>
    <source>
        <strain evidence="3 4">CICC 10874</strain>
    </source>
</reference>
<protein>
    <submittedName>
        <fullName evidence="3">Murein hydrolase activator EnvC family protein</fullName>
    </submittedName>
</protein>
<sequence>MRRSLPRLRPVPASGHATVLMVATMLLALLLLPAAPAGGEPGAPRWLWPVGEPHPVVRAFEPPASRWGPGHRGIDVLAPGPEVRAVEDGTVRFAGMLAGRPVLSIQHADGLISTYEPVTAQVAVGEAVRAGQVVGALEAQGGHCADGACLHLGARRGQDRYEDPLLLLGARGPSVLLPLAGRSGAATGARASTPGPAAA</sequence>